<dbReference type="InterPro" id="IPR029044">
    <property type="entry name" value="Nucleotide-diphossugar_trans"/>
</dbReference>
<evidence type="ECO:0000313" key="6">
    <source>
        <dbReference type="Proteomes" id="UP001597371"/>
    </source>
</evidence>
<evidence type="ECO:0000259" key="4">
    <source>
        <dbReference type="Pfam" id="PF02709"/>
    </source>
</evidence>
<dbReference type="Proteomes" id="UP001597371">
    <property type="component" value="Unassembled WGS sequence"/>
</dbReference>
<reference evidence="6" key="1">
    <citation type="journal article" date="2019" name="Int. J. Syst. Evol. Microbiol.">
        <title>The Global Catalogue of Microorganisms (GCM) 10K type strain sequencing project: providing services to taxonomists for standard genome sequencing and annotation.</title>
        <authorList>
            <consortium name="The Broad Institute Genomics Platform"/>
            <consortium name="The Broad Institute Genome Sequencing Center for Infectious Disease"/>
            <person name="Wu L."/>
            <person name="Ma J."/>
        </authorList>
    </citation>
    <scope>NUCLEOTIDE SEQUENCE [LARGE SCALE GENOMIC DNA]</scope>
    <source>
        <strain evidence="6">ZS-35-S2</strain>
    </source>
</reference>
<keyword evidence="2 5" id="KW-0328">Glycosyltransferase</keyword>
<dbReference type="PANTHER" id="PTHR43179:SF12">
    <property type="entry name" value="GALACTOFURANOSYLTRANSFERASE GLFT2"/>
    <property type="match status" value="1"/>
</dbReference>
<name>A0ABW5CHZ9_9HYPH</name>
<feature type="domain" description="Galactosyltransferase C-terminal" evidence="4">
    <location>
        <begin position="153"/>
        <end position="213"/>
    </location>
</feature>
<evidence type="ECO:0000256" key="2">
    <source>
        <dbReference type="ARBA" id="ARBA00022676"/>
    </source>
</evidence>
<dbReference type="EMBL" id="JBHUIJ010000005">
    <property type="protein sequence ID" value="MFD2236899.1"/>
    <property type="molecule type" value="Genomic_DNA"/>
</dbReference>
<dbReference type="Pfam" id="PF02709">
    <property type="entry name" value="Glyco_transf_7C"/>
    <property type="match status" value="1"/>
</dbReference>
<evidence type="ECO:0000256" key="1">
    <source>
        <dbReference type="ARBA" id="ARBA00006739"/>
    </source>
</evidence>
<dbReference type="Gene3D" id="3.90.550.10">
    <property type="entry name" value="Spore Coat Polysaccharide Biosynthesis Protein SpsA, Chain A"/>
    <property type="match status" value="1"/>
</dbReference>
<dbReference type="EC" id="2.4.-.-" evidence="5"/>
<sequence>MQASVLTLVRGRGAHLRNLMKSLAAQGERPAELVIAWMQEAAEPDLPDPGCPVRHVFVPGEPMPLAAARNRAAEAAGGDLLVFLDVDCIASPSLVGSYREAALGREGLFLGEVLYLPAGAVGPHLDFTALDAAGRAHPSKPPIPQAGVRRERQAGELWGLSFALTARAWGALGGMDEAFTGYGGEETDFAARVASAGLPLFWTAGARAYHQHHPVHVPPLHHFDHILRNAALFRERHGRWCMDYWLGQFARAGFIEWSEREEAIRLKRRPGPAEIAAALQPGETLFS</sequence>
<protein>
    <submittedName>
        <fullName evidence="5">Glycosyltransferase family 2 protein</fullName>
        <ecNumber evidence="5">2.4.-.-</ecNumber>
    </submittedName>
</protein>
<evidence type="ECO:0000256" key="3">
    <source>
        <dbReference type="ARBA" id="ARBA00022679"/>
    </source>
</evidence>
<dbReference type="PANTHER" id="PTHR43179">
    <property type="entry name" value="RHAMNOSYLTRANSFERASE WBBL"/>
    <property type="match status" value="1"/>
</dbReference>
<comment type="similarity">
    <text evidence="1">Belongs to the glycosyltransferase 2 family.</text>
</comment>
<dbReference type="SUPFAM" id="SSF53448">
    <property type="entry name" value="Nucleotide-diphospho-sugar transferases"/>
    <property type="match status" value="1"/>
</dbReference>
<proteinExistence type="inferred from homology"/>
<organism evidence="5 6">
    <name type="scientific">Aureimonas populi</name>
    <dbReference type="NCBI Taxonomy" id="1701758"/>
    <lineage>
        <taxon>Bacteria</taxon>
        <taxon>Pseudomonadati</taxon>
        <taxon>Pseudomonadota</taxon>
        <taxon>Alphaproteobacteria</taxon>
        <taxon>Hyphomicrobiales</taxon>
        <taxon>Aurantimonadaceae</taxon>
        <taxon>Aureimonas</taxon>
    </lineage>
</organism>
<dbReference type="GO" id="GO:0016757">
    <property type="term" value="F:glycosyltransferase activity"/>
    <property type="evidence" value="ECO:0007669"/>
    <property type="project" value="UniProtKB-KW"/>
</dbReference>
<dbReference type="RefSeq" id="WP_209739594.1">
    <property type="nucleotide sequence ID" value="NZ_CP072611.1"/>
</dbReference>
<evidence type="ECO:0000313" key="5">
    <source>
        <dbReference type="EMBL" id="MFD2236899.1"/>
    </source>
</evidence>
<keyword evidence="6" id="KW-1185">Reference proteome</keyword>
<comment type="caution">
    <text evidence="5">The sequence shown here is derived from an EMBL/GenBank/DDBJ whole genome shotgun (WGS) entry which is preliminary data.</text>
</comment>
<dbReference type="InterPro" id="IPR027791">
    <property type="entry name" value="Galactosyl_T_C"/>
</dbReference>
<gene>
    <name evidence="5" type="ORF">ACFSKQ_05395</name>
</gene>
<accession>A0ABW5CHZ9</accession>
<keyword evidence="3 5" id="KW-0808">Transferase</keyword>